<feature type="region of interest" description="Disordered" evidence="1">
    <location>
        <begin position="141"/>
        <end position="228"/>
    </location>
</feature>
<keyword evidence="2" id="KW-0472">Membrane</keyword>
<dbReference type="Proteomes" id="UP000316079">
    <property type="component" value="Unassembled WGS sequence"/>
</dbReference>
<dbReference type="EMBL" id="SRMA01027325">
    <property type="protein sequence ID" value="TRY55428.1"/>
    <property type="molecule type" value="Genomic_DNA"/>
</dbReference>
<feature type="compositionally biased region" description="Polar residues" evidence="1">
    <location>
        <begin position="208"/>
        <end position="220"/>
    </location>
</feature>
<keyword evidence="4" id="KW-1185">Reference proteome</keyword>
<keyword evidence="2" id="KW-1133">Transmembrane helix</keyword>
<evidence type="ECO:0000313" key="3">
    <source>
        <dbReference type="EMBL" id="TRY55428.1"/>
    </source>
</evidence>
<sequence length="603" mass="64019">MRVSARKEDRGVAPSKLCPWSPVETCLDWRESEKEKCRTTVRSYPLVLNLSKNEMDDLKEQRIFSGGSAGDRGFTETTMSTTRITSLPPRGFSASTNKGRSNTSTSTAQGKNTSSSYLYSYGTSGLPLSGSEACLRMTASSTDGIRRTQDSSSFSEKKTKSIHSQQYDGSSSDNSPELTRKVPGSSRGRSQSRGTELDDVKKLLKGTRSASVSPTRSPTASPLPIPSKASTLHSMQVEQFETPGLDADLASYTWSSSTLPSSLPSSLPSTGTTYGYHSNTNNMATGGSVVSSTSPSSLSVYGFHNNLAPVSGVPSASGVNTHSGYGVQKNYSTGPRSPLAVSTGVSAAGYGVQKNYSSTSCSTLAASTGLSTSGTAVKVATENVSKRYILLEKENIPLRKETEELVLTKDSGKQFTNSTMNETGGSYSDVSVKKETMVANYSESAPVKSGSGTYYTSSSVSTKDKATYAEIQKTDEDDCKCAGGLCACGQDCCSWWKWLLGFLLSLLLLLGLLFGLIALSSEVKKLKSRVSTLEAMSSSMNAHTSRLSASVDAIDGYNEAASKAAFINSLDSAAFSDSAALHRSVQQILRAELQSEAMKGTSR</sequence>
<feature type="compositionally biased region" description="Low complexity" evidence="1">
    <location>
        <begin position="184"/>
        <end position="194"/>
    </location>
</feature>
<dbReference type="AlphaFoldDB" id="A0A553MQH6"/>
<feature type="compositionally biased region" description="Polar residues" evidence="1">
    <location>
        <begin position="162"/>
        <end position="177"/>
    </location>
</feature>
<proteinExistence type="predicted"/>
<comment type="caution">
    <text evidence="3">The sequence shown here is derived from an EMBL/GenBank/DDBJ whole genome shotgun (WGS) entry which is preliminary data.</text>
</comment>
<keyword evidence="2" id="KW-0812">Transmembrane</keyword>
<name>A0A553MQH6_9TELE</name>
<feature type="compositionally biased region" description="Polar residues" evidence="1">
    <location>
        <begin position="93"/>
        <end position="112"/>
    </location>
</feature>
<evidence type="ECO:0000313" key="4">
    <source>
        <dbReference type="Proteomes" id="UP000316079"/>
    </source>
</evidence>
<protein>
    <submittedName>
        <fullName evidence="3">Uncharacterized protein</fullName>
    </submittedName>
</protein>
<feature type="transmembrane region" description="Helical" evidence="2">
    <location>
        <begin position="495"/>
        <end position="519"/>
    </location>
</feature>
<dbReference type="OrthoDB" id="9950082at2759"/>
<evidence type="ECO:0000256" key="2">
    <source>
        <dbReference type="SAM" id="Phobius"/>
    </source>
</evidence>
<gene>
    <name evidence="3" type="ORF">DNTS_034433</name>
</gene>
<feature type="region of interest" description="Disordered" evidence="1">
    <location>
        <begin position="84"/>
        <end position="114"/>
    </location>
</feature>
<reference evidence="3 4" key="1">
    <citation type="journal article" date="2019" name="Sci. Data">
        <title>Hybrid genome assembly and annotation of Danionella translucida.</title>
        <authorList>
            <person name="Kadobianskyi M."/>
            <person name="Schulze L."/>
            <person name="Schuelke M."/>
            <person name="Judkewitz B."/>
        </authorList>
    </citation>
    <scope>NUCLEOTIDE SEQUENCE [LARGE SCALE GENOMIC DNA]</scope>
    <source>
        <strain evidence="3 4">Bolton</strain>
    </source>
</reference>
<evidence type="ECO:0000256" key="1">
    <source>
        <dbReference type="SAM" id="MobiDB-lite"/>
    </source>
</evidence>
<feature type="compositionally biased region" description="Basic and acidic residues" evidence="1">
    <location>
        <begin position="144"/>
        <end position="159"/>
    </location>
</feature>
<organism evidence="3 4">
    <name type="scientific">Danionella cerebrum</name>
    <dbReference type="NCBI Taxonomy" id="2873325"/>
    <lineage>
        <taxon>Eukaryota</taxon>
        <taxon>Metazoa</taxon>
        <taxon>Chordata</taxon>
        <taxon>Craniata</taxon>
        <taxon>Vertebrata</taxon>
        <taxon>Euteleostomi</taxon>
        <taxon>Actinopterygii</taxon>
        <taxon>Neopterygii</taxon>
        <taxon>Teleostei</taxon>
        <taxon>Ostariophysi</taxon>
        <taxon>Cypriniformes</taxon>
        <taxon>Danionidae</taxon>
        <taxon>Danioninae</taxon>
        <taxon>Danionella</taxon>
    </lineage>
</organism>
<accession>A0A553MQH6</accession>